<dbReference type="PANTHER" id="PTHR30529:SF7">
    <property type="entry name" value="CYTOCHROME B561 BACTERIAL_NI-HYDROGENASE DOMAIN-CONTAINING PROTEIN"/>
    <property type="match status" value="1"/>
</dbReference>
<keyword evidence="10" id="KW-0408">Iron</keyword>
<dbReference type="AlphaFoldDB" id="U3B0B8"/>
<comment type="similarity">
    <text evidence="12">Belongs to the cytochrome b561 family.</text>
</comment>
<dbReference type="SUPFAM" id="SSF81342">
    <property type="entry name" value="Transmembrane di-heme cytochromes"/>
    <property type="match status" value="1"/>
</dbReference>
<dbReference type="GO" id="GO:0005886">
    <property type="term" value="C:plasma membrane"/>
    <property type="evidence" value="ECO:0007669"/>
    <property type="project" value="UniProtKB-SubCell"/>
</dbReference>
<evidence type="ECO:0000256" key="2">
    <source>
        <dbReference type="ARBA" id="ARBA00004651"/>
    </source>
</evidence>
<dbReference type="EMBL" id="BATM01000012">
    <property type="protein sequence ID" value="GAD79420.1"/>
    <property type="molecule type" value="Genomic_DNA"/>
</dbReference>
<dbReference type="InterPro" id="IPR016174">
    <property type="entry name" value="Di-haem_cyt_TM"/>
</dbReference>
<feature type="domain" description="Cytochrome b561 bacterial/Ni-hydrogenase" evidence="14">
    <location>
        <begin position="15"/>
        <end position="181"/>
    </location>
</feature>
<evidence type="ECO:0000256" key="4">
    <source>
        <dbReference type="ARBA" id="ARBA00022475"/>
    </source>
</evidence>
<proteinExistence type="inferred from homology"/>
<evidence type="ECO:0000256" key="9">
    <source>
        <dbReference type="ARBA" id="ARBA00022989"/>
    </source>
</evidence>
<sequence length="182" mass="19927">MSSEAMSSEPKKLSHITILMHWLTGLAFMGVFIVGLILAEMERGPDKSMLMGYHKSIGALILIVAALRIVWRLKEGKLPSLGNSPQWQEKIAHAVHGILMLATIAMPISGIVMSAAGGRAVDIFGWEIISKGEKIEWLQQIGSTIHHSAVNIIIAVFVLHVVGAIKHHVIDKDRTITRMLGK</sequence>
<comment type="caution">
    <text evidence="15">The sequence shown here is derived from an EMBL/GenBank/DDBJ whole genome shotgun (WGS) entry which is preliminary data.</text>
</comment>
<evidence type="ECO:0000259" key="14">
    <source>
        <dbReference type="Pfam" id="PF01292"/>
    </source>
</evidence>
<keyword evidence="6 13" id="KW-0812">Transmembrane</keyword>
<name>U3B0B8_9VIBR</name>
<gene>
    <name evidence="15" type="ORF">VEZ01S_12_00150</name>
</gene>
<keyword evidence="9 13" id="KW-1133">Transmembrane helix</keyword>
<keyword evidence="5" id="KW-0349">Heme</keyword>
<evidence type="ECO:0000256" key="11">
    <source>
        <dbReference type="ARBA" id="ARBA00023136"/>
    </source>
</evidence>
<evidence type="ECO:0000256" key="3">
    <source>
        <dbReference type="ARBA" id="ARBA00022448"/>
    </source>
</evidence>
<comment type="cofactor">
    <cofactor evidence="1">
        <name>heme b</name>
        <dbReference type="ChEBI" id="CHEBI:60344"/>
    </cofactor>
</comment>
<dbReference type="STRING" id="1219080.VEZ01S_12_00150"/>
<feature type="transmembrane region" description="Helical" evidence="13">
    <location>
        <begin position="145"/>
        <end position="165"/>
    </location>
</feature>
<evidence type="ECO:0000313" key="15">
    <source>
        <dbReference type="EMBL" id="GAD79420.1"/>
    </source>
</evidence>
<keyword evidence="11 13" id="KW-0472">Membrane</keyword>
<dbReference type="GO" id="GO:0020037">
    <property type="term" value="F:heme binding"/>
    <property type="evidence" value="ECO:0007669"/>
    <property type="project" value="TreeGrafter"/>
</dbReference>
<keyword evidence="8" id="KW-0249">Electron transport</keyword>
<keyword evidence="16" id="KW-1185">Reference proteome</keyword>
<dbReference type="GO" id="GO:0022904">
    <property type="term" value="P:respiratory electron transport chain"/>
    <property type="evidence" value="ECO:0007669"/>
    <property type="project" value="InterPro"/>
</dbReference>
<feature type="transmembrane region" description="Helical" evidence="13">
    <location>
        <begin position="20"/>
        <end position="39"/>
    </location>
</feature>
<dbReference type="eggNOG" id="COG3038">
    <property type="taxonomic scope" value="Bacteria"/>
</dbReference>
<feature type="transmembrane region" description="Helical" evidence="13">
    <location>
        <begin position="51"/>
        <end position="71"/>
    </location>
</feature>
<protein>
    <submittedName>
        <fullName evidence="15">Putative cytochrome b561</fullName>
    </submittedName>
</protein>
<accession>U3B0B8</accession>
<keyword evidence="3" id="KW-0813">Transport</keyword>
<evidence type="ECO:0000256" key="5">
    <source>
        <dbReference type="ARBA" id="ARBA00022617"/>
    </source>
</evidence>
<evidence type="ECO:0000256" key="8">
    <source>
        <dbReference type="ARBA" id="ARBA00022982"/>
    </source>
</evidence>
<organism evidence="15 16">
    <name type="scientific">Vibrio ezurae NBRC 102218</name>
    <dbReference type="NCBI Taxonomy" id="1219080"/>
    <lineage>
        <taxon>Bacteria</taxon>
        <taxon>Pseudomonadati</taxon>
        <taxon>Pseudomonadota</taxon>
        <taxon>Gammaproteobacteria</taxon>
        <taxon>Vibrionales</taxon>
        <taxon>Vibrionaceae</taxon>
        <taxon>Vibrio</taxon>
    </lineage>
</organism>
<comment type="subcellular location">
    <subcellularLocation>
        <location evidence="2">Cell membrane</location>
        <topology evidence="2">Multi-pass membrane protein</topology>
    </subcellularLocation>
</comment>
<dbReference type="Pfam" id="PF01292">
    <property type="entry name" value="Ni_hydr_CYTB"/>
    <property type="match status" value="1"/>
</dbReference>
<keyword evidence="4" id="KW-1003">Cell membrane</keyword>
<dbReference type="Proteomes" id="UP000016562">
    <property type="component" value="Unassembled WGS sequence"/>
</dbReference>
<dbReference type="GO" id="GO:0009055">
    <property type="term" value="F:electron transfer activity"/>
    <property type="evidence" value="ECO:0007669"/>
    <property type="project" value="InterPro"/>
</dbReference>
<evidence type="ECO:0000256" key="7">
    <source>
        <dbReference type="ARBA" id="ARBA00022723"/>
    </source>
</evidence>
<dbReference type="InterPro" id="IPR011577">
    <property type="entry name" value="Cyt_b561_bac/Ni-Hgenase"/>
</dbReference>
<evidence type="ECO:0000256" key="6">
    <source>
        <dbReference type="ARBA" id="ARBA00022692"/>
    </source>
</evidence>
<feature type="transmembrane region" description="Helical" evidence="13">
    <location>
        <begin position="91"/>
        <end position="116"/>
    </location>
</feature>
<evidence type="ECO:0000256" key="13">
    <source>
        <dbReference type="SAM" id="Phobius"/>
    </source>
</evidence>
<evidence type="ECO:0000256" key="1">
    <source>
        <dbReference type="ARBA" id="ARBA00001970"/>
    </source>
</evidence>
<evidence type="ECO:0000256" key="10">
    <source>
        <dbReference type="ARBA" id="ARBA00023004"/>
    </source>
</evidence>
<evidence type="ECO:0000313" key="16">
    <source>
        <dbReference type="Proteomes" id="UP000016562"/>
    </source>
</evidence>
<dbReference type="PANTHER" id="PTHR30529">
    <property type="entry name" value="CYTOCHROME B561"/>
    <property type="match status" value="1"/>
</dbReference>
<dbReference type="InterPro" id="IPR052168">
    <property type="entry name" value="Cytochrome_b561_oxidase"/>
</dbReference>
<evidence type="ECO:0000256" key="12">
    <source>
        <dbReference type="ARBA" id="ARBA00037975"/>
    </source>
</evidence>
<keyword evidence="7" id="KW-0479">Metal-binding</keyword>
<reference evidence="15 16" key="1">
    <citation type="submission" date="2013-09" db="EMBL/GenBank/DDBJ databases">
        <title>Whole genome shotgun sequence of Vibrio ezurae NBRC 102218.</title>
        <authorList>
            <person name="Yoshida I."/>
            <person name="Hosoyama A."/>
            <person name="Numata M."/>
            <person name="Hashimoto M."/>
            <person name="Hosoyama Y."/>
            <person name="Tsuchikane K."/>
            <person name="Noguchi M."/>
            <person name="Hirakata S."/>
            <person name="Ichikawa N."/>
            <person name="Ohji S."/>
            <person name="Yamazoe A."/>
            <person name="Fujita N."/>
        </authorList>
    </citation>
    <scope>NUCLEOTIDE SEQUENCE [LARGE SCALE GENOMIC DNA]</scope>
    <source>
        <strain evidence="15 16">NBRC 102218</strain>
    </source>
</reference>
<dbReference type="GO" id="GO:0046872">
    <property type="term" value="F:metal ion binding"/>
    <property type="evidence" value="ECO:0007669"/>
    <property type="project" value="UniProtKB-KW"/>
</dbReference>